<sequence>MGATALKNKILQLINTDNVNHLKAIIDFAEKQKEENDSEIVAYTVNGDSLTKEEYVNRVKEADASITHGEYTTVEDLEKEVKKWKYDKAPILL</sequence>
<dbReference type="EMBL" id="VOSB01000015">
    <property type="protein sequence ID" value="TXE16858.1"/>
    <property type="molecule type" value="Genomic_DNA"/>
</dbReference>
<evidence type="ECO:0000313" key="1">
    <source>
        <dbReference type="EMBL" id="TXE16858.1"/>
    </source>
</evidence>
<dbReference type="RefSeq" id="WP_028871989.1">
    <property type="nucleotide sequence ID" value="NZ_VOSB01000015.1"/>
</dbReference>
<reference evidence="1 2" key="1">
    <citation type="submission" date="2019-08" db="EMBL/GenBank/DDBJ databases">
        <title>Genome of Psychroserpens burtonensis ACAM 167.</title>
        <authorList>
            <person name="Bowman J.P."/>
        </authorList>
    </citation>
    <scope>NUCLEOTIDE SEQUENCE [LARGE SCALE GENOMIC DNA]</scope>
    <source>
        <strain evidence="1 2">ACAM 167</strain>
    </source>
</reference>
<accession>A0A5C7B592</accession>
<dbReference type="OrthoDB" id="1446355at2"/>
<proteinExistence type="predicted"/>
<organism evidence="1 2">
    <name type="scientific">Psychroserpens burtonensis</name>
    <dbReference type="NCBI Taxonomy" id="49278"/>
    <lineage>
        <taxon>Bacteria</taxon>
        <taxon>Pseudomonadati</taxon>
        <taxon>Bacteroidota</taxon>
        <taxon>Flavobacteriia</taxon>
        <taxon>Flavobacteriales</taxon>
        <taxon>Flavobacteriaceae</taxon>
        <taxon>Psychroserpens</taxon>
    </lineage>
</organism>
<name>A0A5C7B592_9FLAO</name>
<evidence type="ECO:0000313" key="2">
    <source>
        <dbReference type="Proteomes" id="UP000321938"/>
    </source>
</evidence>
<gene>
    <name evidence="1" type="ORF">ES692_10895</name>
</gene>
<protein>
    <submittedName>
        <fullName evidence="1">Uncharacterized protein</fullName>
    </submittedName>
</protein>
<dbReference type="AlphaFoldDB" id="A0A5C7B592"/>
<comment type="caution">
    <text evidence="1">The sequence shown here is derived from an EMBL/GenBank/DDBJ whole genome shotgun (WGS) entry which is preliminary data.</text>
</comment>
<dbReference type="Proteomes" id="UP000321938">
    <property type="component" value="Unassembled WGS sequence"/>
</dbReference>
<keyword evidence="2" id="KW-1185">Reference proteome</keyword>